<dbReference type="GO" id="GO:0071555">
    <property type="term" value="P:cell wall organization"/>
    <property type="evidence" value="ECO:0007669"/>
    <property type="project" value="UniProtKB-KW"/>
</dbReference>
<dbReference type="AlphaFoldDB" id="A0A7Y9J587"/>
<comment type="catalytic activity">
    <reaction evidence="13 14">
        <text>UDP-N-acetyl-alpha-D-muramate + L-alanine + ATP = UDP-N-acetyl-alpha-D-muramoyl-L-alanine + ADP + phosphate + H(+)</text>
        <dbReference type="Rhea" id="RHEA:23372"/>
        <dbReference type="ChEBI" id="CHEBI:15378"/>
        <dbReference type="ChEBI" id="CHEBI:30616"/>
        <dbReference type="ChEBI" id="CHEBI:43474"/>
        <dbReference type="ChEBI" id="CHEBI:57972"/>
        <dbReference type="ChEBI" id="CHEBI:70757"/>
        <dbReference type="ChEBI" id="CHEBI:83898"/>
        <dbReference type="ChEBI" id="CHEBI:456216"/>
        <dbReference type="EC" id="6.3.2.8"/>
    </reaction>
</comment>
<keyword evidence="9 14" id="KW-0133">Cell shape</keyword>
<dbReference type="InterPro" id="IPR013221">
    <property type="entry name" value="Mur_ligase_cen"/>
</dbReference>
<dbReference type="InterPro" id="IPR000713">
    <property type="entry name" value="Mur_ligase_N"/>
</dbReference>
<dbReference type="PANTHER" id="PTHR43445">
    <property type="entry name" value="UDP-N-ACETYLMURAMATE--L-ALANINE LIGASE-RELATED"/>
    <property type="match status" value="1"/>
</dbReference>
<evidence type="ECO:0000256" key="5">
    <source>
        <dbReference type="ARBA" id="ARBA00022598"/>
    </source>
</evidence>
<dbReference type="InterPro" id="IPR036565">
    <property type="entry name" value="Mur-like_cat_sf"/>
</dbReference>
<dbReference type="Gene3D" id="3.40.1190.10">
    <property type="entry name" value="Mur-like, catalytic domain"/>
    <property type="match status" value="1"/>
</dbReference>
<dbReference type="InterPro" id="IPR004101">
    <property type="entry name" value="Mur_ligase_C"/>
</dbReference>
<comment type="caution">
    <text evidence="19">The sequence shown here is derived from an EMBL/GenBank/DDBJ whole genome shotgun (WGS) entry which is preliminary data.</text>
</comment>
<dbReference type="SUPFAM" id="SSF53623">
    <property type="entry name" value="MurD-like peptide ligases, catalytic domain"/>
    <property type="match status" value="1"/>
</dbReference>
<evidence type="ECO:0000256" key="2">
    <source>
        <dbReference type="ARBA" id="ARBA00004752"/>
    </source>
</evidence>
<evidence type="ECO:0000259" key="17">
    <source>
        <dbReference type="Pfam" id="PF02875"/>
    </source>
</evidence>
<dbReference type="PANTHER" id="PTHR43445:SF3">
    <property type="entry name" value="UDP-N-ACETYLMURAMATE--L-ALANINE LIGASE"/>
    <property type="match status" value="1"/>
</dbReference>
<evidence type="ECO:0000256" key="4">
    <source>
        <dbReference type="ARBA" id="ARBA00022490"/>
    </source>
</evidence>
<evidence type="ECO:0000313" key="19">
    <source>
        <dbReference type="EMBL" id="NYD35830.1"/>
    </source>
</evidence>
<name>A0A7Y9J587_9PSEU</name>
<organism evidence="19 20">
    <name type="scientific">Actinomycetospora corticicola</name>
    <dbReference type="NCBI Taxonomy" id="663602"/>
    <lineage>
        <taxon>Bacteria</taxon>
        <taxon>Bacillati</taxon>
        <taxon>Actinomycetota</taxon>
        <taxon>Actinomycetes</taxon>
        <taxon>Pseudonocardiales</taxon>
        <taxon>Pseudonocardiaceae</taxon>
        <taxon>Actinomycetospora</taxon>
    </lineage>
</organism>
<keyword evidence="6 14" id="KW-0132">Cell division</keyword>
<keyword evidence="10 14" id="KW-0573">Peptidoglycan synthesis</keyword>
<keyword evidence="5 14" id="KW-0436">Ligase</keyword>
<gene>
    <name evidence="14" type="primary">murC</name>
    <name evidence="19" type="ORF">BJ983_001932</name>
</gene>
<feature type="domain" description="Mur ligase central" evidence="18">
    <location>
        <begin position="133"/>
        <end position="327"/>
    </location>
</feature>
<keyword evidence="11 14" id="KW-0131">Cell cycle</keyword>
<dbReference type="GO" id="GO:0008763">
    <property type="term" value="F:UDP-N-acetylmuramate-L-alanine ligase activity"/>
    <property type="evidence" value="ECO:0007669"/>
    <property type="project" value="UniProtKB-UniRule"/>
</dbReference>
<reference evidence="19 20" key="1">
    <citation type="submission" date="2020-07" db="EMBL/GenBank/DDBJ databases">
        <title>Sequencing the genomes of 1000 actinobacteria strains.</title>
        <authorList>
            <person name="Klenk H.-P."/>
        </authorList>
    </citation>
    <scope>NUCLEOTIDE SEQUENCE [LARGE SCALE GENOMIC DNA]</scope>
    <source>
        <strain evidence="19 20">DSM 45772</strain>
    </source>
</reference>
<dbReference type="GO" id="GO:0008360">
    <property type="term" value="P:regulation of cell shape"/>
    <property type="evidence" value="ECO:0007669"/>
    <property type="project" value="UniProtKB-KW"/>
</dbReference>
<dbReference type="Pfam" id="PF01225">
    <property type="entry name" value="Mur_ligase"/>
    <property type="match status" value="1"/>
</dbReference>
<dbReference type="InterPro" id="IPR005758">
    <property type="entry name" value="UDP-N-AcMur_Ala_ligase_MurC"/>
</dbReference>
<keyword evidence="7 14" id="KW-0547">Nucleotide-binding</keyword>
<dbReference type="InterPro" id="IPR036615">
    <property type="entry name" value="Mur_ligase_C_dom_sf"/>
</dbReference>
<keyword evidence="4 14" id="KW-0963">Cytoplasm</keyword>
<evidence type="ECO:0000256" key="11">
    <source>
        <dbReference type="ARBA" id="ARBA00023306"/>
    </source>
</evidence>
<dbReference type="GO" id="GO:0005524">
    <property type="term" value="F:ATP binding"/>
    <property type="evidence" value="ECO:0007669"/>
    <property type="project" value="UniProtKB-UniRule"/>
</dbReference>
<keyword evidence="20" id="KW-1185">Reference proteome</keyword>
<evidence type="ECO:0000256" key="8">
    <source>
        <dbReference type="ARBA" id="ARBA00022840"/>
    </source>
</evidence>
<dbReference type="EMBL" id="JACCBN010000001">
    <property type="protein sequence ID" value="NYD35830.1"/>
    <property type="molecule type" value="Genomic_DNA"/>
</dbReference>
<keyword evidence="12 14" id="KW-0961">Cell wall biogenesis/degradation</keyword>
<sequence length="515" mass="53229">MTDEIMQPGEQALVPDLPRLLSRVHFIGAGGAAMSGIARILLARGAMVSGSDAKDSRAVLALRTLGAEVSVGHDAANLDLLPGGPTALVTTKAVHQADPDNPELLEAAARGIPVLHRSAVLAELMADHRAACVSGSAGKTSTTSMLVVALQACGTDPSFMIGGDLLTSGSSAHHGHGDVFVAEADESDGSFLAYSPAVAIVTNVEPDHLDHHGTVEAYVAVFDAFAGRIEPGGALVVCADDPGAAALGDRAAAAGVRVRRYGRTAVGAEDVTVLDYRAEASTGILTIRVGGDAAERSSTGSVGAEHTLRLSVAGEHQAFNACAALLAGLDLGAPLDKLLEGLESFTGVRRRFELRGEARGVRVYDDYAHAPTKVEAQLRAARPVLGERGRLIVAFQPHLYSRTRDFAEQFGAALSLADEVVLLDVYGAREQPEPGVNGATIARHVTLPAEHVHYEPSWAAVPSLLADLARPGDLVITMGAGDVTVLGPEVLLELERRDEASGATGDTTAPAPVGG</sequence>
<protein>
    <recommendedName>
        <fullName evidence="3 14">UDP-N-acetylmuramate--L-alanine ligase</fullName>
        <ecNumber evidence="3 14">6.3.2.8</ecNumber>
    </recommendedName>
    <alternativeName>
        <fullName evidence="14">UDP-N-acetylmuramoyl-L-alanine synthetase</fullName>
    </alternativeName>
</protein>
<proteinExistence type="inferred from homology"/>
<dbReference type="Pfam" id="PF08245">
    <property type="entry name" value="Mur_ligase_M"/>
    <property type="match status" value="1"/>
</dbReference>
<evidence type="ECO:0000256" key="14">
    <source>
        <dbReference type="HAMAP-Rule" id="MF_00046"/>
    </source>
</evidence>
<dbReference type="NCBIfam" id="TIGR01082">
    <property type="entry name" value="murC"/>
    <property type="match status" value="1"/>
</dbReference>
<dbReference type="InterPro" id="IPR050061">
    <property type="entry name" value="MurCDEF_pg_biosynth"/>
</dbReference>
<evidence type="ECO:0000256" key="12">
    <source>
        <dbReference type="ARBA" id="ARBA00023316"/>
    </source>
</evidence>
<feature type="domain" description="Mur ligase N-terminal catalytic" evidence="16">
    <location>
        <begin position="24"/>
        <end position="128"/>
    </location>
</feature>
<evidence type="ECO:0000256" key="7">
    <source>
        <dbReference type="ARBA" id="ARBA00022741"/>
    </source>
</evidence>
<feature type="binding site" evidence="14">
    <location>
        <begin position="135"/>
        <end position="141"/>
    </location>
    <ligand>
        <name>ATP</name>
        <dbReference type="ChEBI" id="CHEBI:30616"/>
    </ligand>
</feature>
<evidence type="ECO:0000256" key="13">
    <source>
        <dbReference type="ARBA" id="ARBA00047833"/>
    </source>
</evidence>
<dbReference type="Pfam" id="PF02875">
    <property type="entry name" value="Mur_ligase_C"/>
    <property type="match status" value="1"/>
</dbReference>
<evidence type="ECO:0000256" key="1">
    <source>
        <dbReference type="ARBA" id="ARBA00004496"/>
    </source>
</evidence>
<feature type="domain" description="Mur ligase C-terminal" evidence="17">
    <location>
        <begin position="350"/>
        <end position="481"/>
    </location>
</feature>
<dbReference type="SUPFAM" id="SSF51984">
    <property type="entry name" value="MurCD N-terminal domain"/>
    <property type="match status" value="1"/>
</dbReference>
<evidence type="ECO:0000256" key="9">
    <source>
        <dbReference type="ARBA" id="ARBA00022960"/>
    </source>
</evidence>
<accession>A0A7Y9J587</accession>
<evidence type="ECO:0000313" key="20">
    <source>
        <dbReference type="Proteomes" id="UP000535890"/>
    </source>
</evidence>
<dbReference type="GO" id="GO:0009252">
    <property type="term" value="P:peptidoglycan biosynthetic process"/>
    <property type="evidence" value="ECO:0007669"/>
    <property type="project" value="UniProtKB-UniRule"/>
</dbReference>
<feature type="region of interest" description="Disordered" evidence="15">
    <location>
        <begin position="496"/>
        <end position="515"/>
    </location>
</feature>
<dbReference type="HAMAP" id="MF_00046">
    <property type="entry name" value="MurC"/>
    <property type="match status" value="1"/>
</dbReference>
<evidence type="ECO:0000256" key="6">
    <source>
        <dbReference type="ARBA" id="ARBA00022618"/>
    </source>
</evidence>
<dbReference type="GO" id="GO:0005737">
    <property type="term" value="C:cytoplasm"/>
    <property type="evidence" value="ECO:0007669"/>
    <property type="project" value="UniProtKB-SubCell"/>
</dbReference>
<comment type="subcellular location">
    <subcellularLocation>
        <location evidence="1 14">Cytoplasm</location>
    </subcellularLocation>
</comment>
<keyword evidence="8 14" id="KW-0067">ATP-binding</keyword>
<evidence type="ECO:0000259" key="18">
    <source>
        <dbReference type="Pfam" id="PF08245"/>
    </source>
</evidence>
<dbReference type="Gene3D" id="3.90.190.20">
    <property type="entry name" value="Mur ligase, C-terminal domain"/>
    <property type="match status" value="1"/>
</dbReference>
<dbReference type="GO" id="GO:0051301">
    <property type="term" value="P:cell division"/>
    <property type="evidence" value="ECO:0007669"/>
    <property type="project" value="UniProtKB-KW"/>
</dbReference>
<dbReference type="UniPathway" id="UPA00219"/>
<evidence type="ECO:0000256" key="10">
    <source>
        <dbReference type="ARBA" id="ARBA00022984"/>
    </source>
</evidence>
<comment type="function">
    <text evidence="14">Cell wall formation.</text>
</comment>
<evidence type="ECO:0000256" key="3">
    <source>
        <dbReference type="ARBA" id="ARBA00012211"/>
    </source>
</evidence>
<dbReference type="SUPFAM" id="SSF53244">
    <property type="entry name" value="MurD-like peptide ligases, peptide-binding domain"/>
    <property type="match status" value="1"/>
</dbReference>
<comment type="pathway">
    <text evidence="2 14">Cell wall biogenesis; peptidoglycan biosynthesis.</text>
</comment>
<dbReference type="Proteomes" id="UP000535890">
    <property type="component" value="Unassembled WGS sequence"/>
</dbReference>
<dbReference type="Gene3D" id="3.40.50.720">
    <property type="entry name" value="NAD(P)-binding Rossmann-like Domain"/>
    <property type="match status" value="1"/>
</dbReference>
<dbReference type="EC" id="6.3.2.8" evidence="3 14"/>
<evidence type="ECO:0000256" key="15">
    <source>
        <dbReference type="SAM" id="MobiDB-lite"/>
    </source>
</evidence>
<evidence type="ECO:0000259" key="16">
    <source>
        <dbReference type="Pfam" id="PF01225"/>
    </source>
</evidence>
<comment type="similarity">
    <text evidence="14">Belongs to the MurCDEF family.</text>
</comment>